<dbReference type="SUPFAM" id="SSF51735">
    <property type="entry name" value="NAD(P)-binding Rossmann-fold domains"/>
    <property type="match status" value="1"/>
</dbReference>
<gene>
    <name evidence="4" type="ORF">OLC1_LOCUS11272</name>
</gene>
<evidence type="ECO:0000256" key="1">
    <source>
        <dbReference type="ARBA" id="ARBA00006484"/>
    </source>
</evidence>
<dbReference type="GO" id="GO:0016020">
    <property type="term" value="C:membrane"/>
    <property type="evidence" value="ECO:0007669"/>
    <property type="project" value="TreeGrafter"/>
</dbReference>
<dbReference type="Pfam" id="PF00106">
    <property type="entry name" value="adh_short"/>
    <property type="match status" value="1"/>
</dbReference>
<dbReference type="EMBL" id="OX459121">
    <property type="protein sequence ID" value="CAI9101758.1"/>
    <property type="molecule type" value="Genomic_DNA"/>
</dbReference>
<dbReference type="Gene3D" id="3.40.50.720">
    <property type="entry name" value="NAD(P)-binding Rossmann-like Domain"/>
    <property type="match status" value="2"/>
</dbReference>
<dbReference type="PANTHER" id="PTHR43490:SF98">
    <property type="entry name" value="OS02G0640600 PROTEIN"/>
    <property type="match status" value="1"/>
</dbReference>
<keyword evidence="2" id="KW-0521">NADP</keyword>
<evidence type="ECO:0000256" key="3">
    <source>
        <dbReference type="ARBA" id="ARBA00023002"/>
    </source>
</evidence>
<keyword evidence="5" id="KW-1185">Reference proteome</keyword>
<organism evidence="4 5">
    <name type="scientific">Oldenlandia corymbosa var. corymbosa</name>
    <dbReference type="NCBI Taxonomy" id="529605"/>
    <lineage>
        <taxon>Eukaryota</taxon>
        <taxon>Viridiplantae</taxon>
        <taxon>Streptophyta</taxon>
        <taxon>Embryophyta</taxon>
        <taxon>Tracheophyta</taxon>
        <taxon>Spermatophyta</taxon>
        <taxon>Magnoliopsida</taxon>
        <taxon>eudicotyledons</taxon>
        <taxon>Gunneridae</taxon>
        <taxon>Pentapetalae</taxon>
        <taxon>asterids</taxon>
        <taxon>lamiids</taxon>
        <taxon>Gentianales</taxon>
        <taxon>Rubiaceae</taxon>
        <taxon>Rubioideae</taxon>
        <taxon>Spermacoceae</taxon>
        <taxon>Hedyotis-Oldenlandia complex</taxon>
        <taxon>Oldenlandia</taxon>
    </lineage>
</organism>
<dbReference type="PANTHER" id="PTHR43490">
    <property type="entry name" value="(+)-NEOMENTHOL DEHYDROGENASE"/>
    <property type="match status" value="1"/>
</dbReference>
<dbReference type="InterPro" id="IPR002347">
    <property type="entry name" value="SDR_fam"/>
</dbReference>
<evidence type="ECO:0000313" key="5">
    <source>
        <dbReference type="Proteomes" id="UP001161247"/>
    </source>
</evidence>
<protein>
    <submittedName>
        <fullName evidence="4">OLC1v1039165C1</fullName>
    </submittedName>
</protein>
<evidence type="ECO:0000313" key="4">
    <source>
        <dbReference type="EMBL" id="CAI9101758.1"/>
    </source>
</evidence>
<dbReference type="InterPro" id="IPR036291">
    <property type="entry name" value="NAD(P)-bd_dom_sf"/>
</dbReference>
<evidence type="ECO:0000256" key="2">
    <source>
        <dbReference type="ARBA" id="ARBA00022857"/>
    </source>
</evidence>
<proteinExistence type="inferred from homology"/>
<reference evidence="4" key="1">
    <citation type="submission" date="2023-03" db="EMBL/GenBank/DDBJ databases">
        <authorList>
            <person name="Julca I."/>
        </authorList>
    </citation>
    <scope>NUCLEOTIDE SEQUENCE</scope>
</reference>
<comment type="similarity">
    <text evidence="1">Belongs to the short-chain dehydrogenases/reductases (SDR) family.</text>
</comment>
<name>A0AAV1D4G7_OLDCO</name>
<dbReference type="AlphaFoldDB" id="A0AAV1D4G7"/>
<accession>A0AAV1D4G7</accession>
<dbReference type="Proteomes" id="UP001161247">
    <property type="component" value="Chromosome 4"/>
</dbReference>
<sequence>MEGASEFLSTQRVAVITGANKGIGLEICRQLVSKGVIVVLTARDEERGIKATDYLKKEGVSDYLIFHQLDILNPVNNAAAIGVRVDMKALSLSESLQPGKNIEWNEVSSQTYELAEDCLKTNYLIPAELSMFLLYLESLRWAQTILDDTNRLSLETVDEVLNKFMRDFKEGLLETEGWPSVLSAYTLSKAALNAYTRILAKKYLDITAGSVAKARTIRIVFLPQNCVTFLGSCIITQEIS</sequence>
<dbReference type="GO" id="GO:0016491">
    <property type="term" value="F:oxidoreductase activity"/>
    <property type="evidence" value="ECO:0007669"/>
    <property type="project" value="UniProtKB-KW"/>
</dbReference>
<keyword evidence="3" id="KW-0560">Oxidoreductase</keyword>
<dbReference type="PRINTS" id="PR00081">
    <property type="entry name" value="GDHRDH"/>
</dbReference>